<gene>
    <name evidence="3" type="ORF">SAMN04515671_0140</name>
</gene>
<feature type="domain" description="Putative Flp pilus-assembly TadG-like N-terminal" evidence="2">
    <location>
        <begin position="9"/>
        <end position="52"/>
    </location>
</feature>
<dbReference type="STRING" id="1090615.SAMN04515671_0140"/>
<evidence type="ECO:0000313" key="4">
    <source>
        <dbReference type="Proteomes" id="UP000198741"/>
    </source>
</evidence>
<dbReference type="EMBL" id="LT629710">
    <property type="protein sequence ID" value="SDO20637.1"/>
    <property type="molecule type" value="Genomic_DNA"/>
</dbReference>
<keyword evidence="1" id="KW-0812">Transmembrane</keyword>
<dbReference type="InterPro" id="IPR010916">
    <property type="entry name" value="TonB_box_CS"/>
</dbReference>
<organism evidence="3 4">
    <name type="scientific">Nakamurella panacisegetis</name>
    <dbReference type="NCBI Taxonomy" id="1090615"/>
    <lineage>
        <taxon>Bacteria</taxon>
        <taxon>Bacillati</taxon>
        <taxon>Actinomycetota</taxon>
        <taxon>Actinomycetes</taxon>
        <taxon>Nakamurellales</taxon>
        <taxon>Nakamurellaceae</taxon>
        <taxon>Nakamurella</taxon>
    </lineage>
</organism>
<dbReference type="PROSITE" id="PS00430">
    <property type="entry name" value="TONB_DEPENDENT_REC_1"/>
    <property type="match status" value="1"/>
</dbReference>
<dbReference type="AlphaFoldDB" id="A0A1H0HND1"/>
<keyword evidence="1" id="KW-0472">Membrane</keyword>
<evidence type="ECO:0000256" key="1">
    <source>
        <dbReference type="SAM" id="Phobius"/>
    </source>
</evidence>
<keyword evidence="4" id="KW-1185">Reference proteome</keyword>
<evidence type="ECO:0000313" key="3">
    <source>
        <dbReference type="EMBL" id="SDO20637.1"/>
    </source>
</evidence>
<proteinExistence type="predicted"/>
<protein>
    <submittedName>
        <fullName evidence="3">Putative Flp pilus-assembly TadE/G-like</fullName>
    </submittedName>
</protein>
<dbReference type="Pfam" id="PF13400">
    <property type="entry name" value="Tad"/>
    <property type="match status" value="1"/>
</dbReference>
<reference evidence="3 4" key="1">
    <citation type="submission" date="2016-10" db="EMBL/GenBank/DDBJ databases">
        <authorList>
            <person name="de Groot N.N."/>
        </authorList>
    </citation>
    <scope>NUCLEOTIDE SEQUENCE [LARGE SCALE GENOMIC DNA]</scope>
    <source>
        <strain evidence="4">P4-7,KCTC 19426,CECT 7604</strain>
    </source>
</reference>
<keyword evidence="1" id="KW-1133">Transmembrane helix</keyword>
<name>A0A1H0HND1_9ACTN</name>
<evidence type="ECO:0000259" key="2">
    <source>
        <dbReference type="Pfam" id="PF13400"/>
    </source>
</evidence>
<dbReference type="Proteomes" id="UP000198741">
    <property type="component" value="Chromosome I"/>
</dbReference>
<sequence>MRRLNDDHGAVAVMTALLMVPVLMFAALVMDTGSAYLQRRQLQNAADAAALAIAQACGAGSCGNIASTASTLATANVSTGAATATAVVNGNTVTVTASAVTPFVFAPVVGIANTAVSATSAASWGSATGGRTVLPIAFSWCSFLAQTGGGLPTTTSTPLKFSKLDGSTTCTGPSGNVVPGGFGWLKVDNGSNCTVTSSVSNVLWSDPGSSSPCSDSFFTVLKGQTVLLPIFDHYGGTGSGAWYQVYSYAAFTLTDFSFQGNTNWIKGYFTKFVAPSDAFTYGSGAPDLGARVVRLTA</sequence>
<dbReference type="RefSeq" id="WP_090474101.1">
    <property type="nucleotide sequence ID" value="NZ_LT629710.1"/>
</dbReference>
<feature type="transmembrane region" description="Helical" evidence="1">
    <location>
        <begin position="12"/>
        <end position="30"/>
    </location>
</feature>
<accession>A0A1H0HND1</accession>
<dbReference type="OrthoDB" id="5187898at2"/>
<dbReference type="InterPro" id="IPR028087">
    <property type="entry name" value="Tad_N"/>
</dbReference>